<gene>
    <name evidence="3" type="ORF">SCLCIDRAFT_1214147</name>
</gene>
<feature type="transmembrane region" description="Helical" evidence="1">
    <location>
        <begin position="32"/>
        <end position="55"/>
    </location>
</feature>
<keyword evidence="4" id="KW-1185">Reference proteome</keyword>
<dbReference type="Pfam" id="PF20151">
    <property type="entry name" value="DUF6533"/>
    <property type="match status" value="1"/>
</dbReference>
<keyword evidence="1" id="KW-1133">Transmembrane helix</keyword>
<dbReference type="Proteomes" id="UP000053989">
    <property type="component" value="Unassembled WGS sequence"/>
</dbReference>
<evidence type="ECO:0000313" key="4">
    <source>
        <dbReference type="Proteomes" id="UP000053989"/>
    </source>
</evidence>
<dbReference type="OrthoDB" id="2686513at2759"/>
<evidence type="ECO:0000256" key="1">
    <source>
        <dbReference type="SAM" id="Phobius"/>
    </source>
</evidence>
<evidence type="ECO:0000313" key="3">
    <source>
        <dbReference type="EMBL" id="KIM63499.1"/>
    </source>
</evidence>
<feature type="transmembrane region" description="Helical" evidence="1">
    <location>
        <begin position="67"/>
        <end position="86"/>
    </location>
</feature>
<evidence type="ECO:0000259" key="2">
    <source>
        <dbReference type="Pfam" id="PF20151"/>
    </source>
</evidence>
<accession>A0A0C3E4X3</accession>
<feature type="domain" description="DUF6533" evidence="2">
    <location>
        <begin position="5"/>
        <end position="44"/>
    </location>
</feature>
<feature type="transmembrane region" description="Helical" evidence="1">
    <location>
        <begin position="151"/>
        <end position="170"/>
    </location>
</feature>
<reference evidence="3 4" key="1">
    <citation type="submission" date="2014-04" db="EMBL/GenBank/DDBJ databases">
        <authorList>
            <consortium name="DOE Joint Genome Institute"/>
            <person name="Kuo A."/>
            <person name="Kohler A."/>
            <person name="Nagy L.G."/>
            <person name="Floudas D."/>
            <person name="Copeland A."/>
            <person name="Barry K.W."/>
            <person name="Cichocki N."/>
            <person name="Veneault-Fourrey C."/>
            <person name="LaButti K."/>
            <person name="Lindquist E.A."/>
            <person name="Lipzen A."/>
            <person name="Lundell T."/>
            <person name="Morin E."/>
            <person name="Murat C."/>
            <person name="Sun H."/>
            <person name="Tunlid A."/>
            <person name="Henrissat B."/>
            <person name="Grigoriev I.V."/>
            <person name="Hibbett D.S."/>
            <person name="Martin F."/>
            <person name="Nordberg H.P."/>
            <person name="Cantor M.N."/>
            <person name="Hua S.X."/>
        </authorList>
    </citation>
    <scope>NUCLEOTIDE SEQUENCE [LARGE SCALE GENOMIC DNA]</scope>
    <source>
        <strain evidence="3 4">Foug A</strain>
    </source>
</reference>
<protein>
    <recommendedName>
        <fullName evidence="2">DUF6533 domain-containing protein</fullName>
    </recommendedName>
</protein>
<name>A0A0C3E4X3_9AGAM</name>
<proteinExistence type="predicted"/>
<organism evidence="3 4">
    <name type="scientific">Scleroderma citrinum Foug A</name>
    <dbReference type="NCBI Taxonomy" id="1036808"/>
    <lineage>
        <taxon>Eukaryota</taxon>
        <taxon>Fungi</taxon>
        <taxon>Dikarya</taxon>
        <taxon>Basidiomycota</taxon>
        <taxon>Agaricomycotina</taxon>
        <taxon>Agaricomycetes</taxon>
        <taxon>Agaricomycetidae</taxon>
        <taxon>Boletales</taxon>
        <taxon>Sclerodermatineae</taxon>
        <taxon>Sclerodermataceae</taxon>
        <taxon>Scleroderma</taxon>
    </lineage>
</organism>
<dbReference type="AlphaFoldDB" id="A0A0C3E4X3"/>
<keyword evidence="1" id="KW-0812">Transmembrane</keyword>
<feature type="transmembrane region" description="Helical" evidence="1">
    <location>
        <begin position="98"/>
        <end position="118"/>
    </location>
</feature>
<dbReference type="EMBL" id="KN822034">
    <property type="protein sequence ID" value="KIM63499.1"/>
    <property type="molecule type" value="Genomic_DNA"/>
</dbReference>
<keyword evidence="1" id="KW-0472">Membrane</keyword>
<reference evidence="4" key="2">
    <citation type="submission" date="2015-01" db="EMBL/GenBank/DDBJ databases">
        <title>Evolutionary Origins and Diversification of the Mycorrhizal Mutualists.</title>
        <authorList>
            <consortium name="DOE Joint Genome Institute"/>
            <consortium name="Mycorrhizal Genomics Consortium"/>
            <person name="Kohler A."/>
            <person name="Kuo A."/>
            <person name="Nagy L.G."/>
            <person name="Floudas D."/>
            <person name="Copeland A."/>
            <person name="Barry K.W."/>
            <person name="Cichocki N."/>
            <person name="Veneault-Fourrey C."/>
            <person name="LaButti K."/>
            <person name="Lindquist E.A."/>
            <person name="Lipzen A."/>
            <person name="Lundell T."/>
            <person name="Morin E."/>
            <person name="Murat C."/>
            <person name="Riley R."/>
            <person name="Ohm R."/>
            <person name="Sun H."/>
            <person name="Tunlid A."/>
            <person name="Henrissat B."/>
            <person name="Grigoriev I.V."/>
            <person name="Hibbett D.S."/>
            <person name="Martin F."/>
        </authorList>
    </citation>
    <scope>NUCLEOTIDE SEQUENCE [LARGE SCALE GENOMIC DNA]</scope>
    <source>
        <strain evidence="4">Foug A</strain>
    </source>
</reference>
<dbReference type="HOGENOM" id="CLU_035509_7_3_1"/>
<dbReference type="InParanoid" id="A0A0C3E4X3"/>
<sequence length="226" mass="24934">MVQSSILFYDYGLTLGEEIDLFWKQSRRSWPFVLFTFTRYITLLNHILVLAYTFWQLPGSVCKSVTTYSNVAACISQVTTSVLMCMRVYALYNQSRSVMILLIVLVMSLAGLTSWGALSYPLSDISPVPAQAVGCENTLVITSAQVRVSSVVSWGGQLVLDVAVFLLTLWKSLQCGISSHRSLMFVCLRDGTMYFGVVSAASVVNLVVLLVTTNSLDAFTAYLTNT</sequence>
<dbReference type="InterPro" id="IPR045340">
    <property type="entry name" value="DUF6533"/>
</dbReference>
<feature type="transmembrane region" description="Helical" evidence="1">
    <location>
        <begin position="191"/>
        <end position="211"/>
    </location>
</feature>